<evidence type="ECO:0000256" key="1">
    <source>
        <dbReference type="SAM" id="SignalP"/>
    </source>
</evidence>
<proteinExistence type="predicted"/>
<dbReference type="InterPro" id="IPR013424">
    <property type="entry name" value="Ice-binding_C"/>
</dbReference>
<dbReference type="OrthoDB" id="571052at2"/>
<dbReference type="InterPro" id="IPR010895">
    <property type="entry name" value="CHRD"/>
</dbReference>
<keyword evidence="4" id="KW-1185">Reference proteome</keyword>
<keyword evidence="1" id="KW-0732">Signal</keyword>
<name>A0A1H8JBJ4_9PROT</name>
<reference evidence="4" key="1">
    <citation type="submission" date="2016-10" db="EMBL/GenBank/DDBJ databases">
        <authorList>
            <person name="Varghese N."/>
            <person name="Submissions S."/>
        </authorList>
    </citation>
    <scope>NUCLEOTIDE SEQUENCE [LARGE SCALE GENOMIC DNA]</scope>
    <source>
        <strain evidence="4">Nm76</strain>
    </source>
</reference>
<gene>
    <name evidence="3" type="ORF">SAMN05216333_101159</name>
</gene>
<sequence>MNINKLILGFFVFFSATLPVAAHEAKYAAPLLGSSEAPANGSPATGSVLVTIDFDLVTMRVEANFSDLLGTVTAAHIHCCTDPGTNVGVATQTPSFFGFPLGVTAGTYDHTFDMALSSSYNAAFITNHGGSVSTAFNDLVAGLDTGKAYFNLHTSVFTGGEIRGLLSPVPEPESYALLLAGLGVLTLFARRNKRETAHG</sequence>
<evidence type="ECO:0000313" key="3">
    <source>
        <dbReference type="EMBL" id="SEN78164.1"/>
    </source>
</evidence>
<feature type="signal peptide" evidence="1">
    <location>
        <begin position="1"/>
        <end position="21"/>
    </location>
</feature>
<dbReference type="SMART" id="SM00754">
    <property type="entry name" value="CHRD"/>
    <property type="match status" value="1"/>
</dbReference>
<evidence type="ECO:0000259" key="2">
    <source>
        <dbReference type="SMART" id="SM00754"/>
    </source>
</evidence>
<dbReference type="Pfam" id="PF07589">
    <property type="entry name" value="PEP-CTERM"/>
    <property type="match status" value="1"/>
</dbReference>
<dbReference type="Proteomes" id="UP000198814">
    <property type="component" value="Unassembled WGS sequence"/>
</dbReference>
<dbReference type="NCBIfam" id="TIGR02595">
    <property type="entry name" value="PEP_CTERM"/>
    <property type="match status" value="1"/>
</dbReference>
<organism evidence="3 4">
    <name type="scientific">Nitrosomonas oligotropha</name>
    <dbReference type="NCBI Taxonomy" id="42354"/>
    <lineage>
        <taxon>Bacteria</taxon>
        <taxon>Pseudomonadati</taxon>
        <taxon>Pseudomonadota</taxon>
        <taxon>Betaproteobacteria</taxon>
        <taxon>Nitrosomonadales</taxon>
        <taxon>Nitrosomonadaceae</taxon>
        <taxon>Nitrosomonas</taxon>
    </lineage>
</organism>
<dbReference type="AlphaFoldDB" id="A0A1H8JBJ4"/>
<feature type="domain" description="CHRD" evidence="2">
    <location>
        <begin position="25"/>
        <end position="168"/>
    </location>
</feature>
<dbReference type="STRING" id="42354.SAMN05216333_101159"/>
<protein>
    <submittedName>
        <fullName evidence="3">VPLPA-CTERM protein sorting domain-containing protein</fullName>
    </submittedName>
</protein>
<evidence type="ECO:0000313" key="4">
    <source>
        <dbReference type="Proteomes" id="UP000198814"/>
    </source>
</evidence>
<dbReference type="RefSeq" id="WP_090314981.1">
    <property type="nucleotide sequence ID" value="NZ_FNOE01000001.1"/>
</dbReference>
<accession>A0A1H8JBJ4</accession>
<dbReference type="Pfam" id="PF07452">
    <property type="entry name" value="CHRD"/>
    <property type="match status" value="1"/>
</dbReference>
<feature type="chain" id="PRO_5011485994" evidence="1">
    <location>
        <begin position="22"/>
        <end position="199"/>
    </location>
</feature>
<dbReference type="EMBL" id="FODO01000001">
    <property type="protein sequence ID" value="SEN78164.1"/>
    <property type="molecule type" value="Genomic_DNA"/>
</dbReference>